<evidence type="ECO:0000313" key="3">
    <source>
        <dbReference type="Proteomes" id="UP001164929"/>
    </source>
</evidence>
<feature type="transmembrane region" description="Helical" evidence="1">
    <location>
        <begin position="45"/>
        <end position="70"/>
    </location>
</feature>
<evidence type="ECO:0000256" key="1">
    <source>
        <dbReference type="SAM" id="Phobius"/>
    </source>
</evidence>
<proteinExistence type="predicted"/>
<dbReference type="Proteomes" id="UP001164929">
    <property type="component" value="Chromosome 3"/>
</dbReference>
<organism evidence="2 3">
    <name type="scientific">Populus alba x Populus x berolinensis</name>
    <dbReference type="NCBI Taxonomy" id="444605"/>
    <lineage>
        <taxon>Eukaryota</taxon>
        <taxon>Viridiplantae</taxon>
        <taxon>Streptophyta</taxon>
        <taxon>Embryophyta</taxon>
        <taxon>Tracheophyta</taxon>
        <taxon>Spermatophyta</taxon>
        <taxon>Magnoliopsida</taxon>
        <taxon>eudicotyledons</taxon>
        <taxon>Gunneridae</taxon>
        <taxon>Pentapetalae</taxon>
        <taxon>rosids</taxon>
        <taxon>fabids</taxon>
        <taxon>Malpighiales</taxon>
        <taxon>Salicaceae</taxon>
        <taxon>Saliceae</taxon>
        <taxon>Populus</taxon>
    </lineage>
</organism>
<sequence>MTFSFLRNEVFGPITKCFPSGTWIYYSRREEYYTYVGTKTISSDFLRIIIVVLIALLIFTGKYFPMLLWIRCRT</sequence>
<accession>A0AAD6R5I3</accession>
<protein>
    <submittedName>
        <fullName evidence="2">Uncharacterized protein</fullName>
    </submittedName>
</protein>
<reference evidence="2" key="1">
    <citation type="journal article" date="2023" name="Mol. Ecol. Resour.">
        <title>Chromosome-level genome assembly of a triploid poplar Populus alba 'Berolinensis'.</title>
        <authorList>
            <person name="Chen S."/>
            <person name="Yu Y."/>
            <person name="Wang X."/>
            <person name="Wang S."/>
            <person name="Zhang T."/>
            <person name="Zhou Y."/>
            <person name="He R."/>
            <person name="Meng N."/>
            <person name="Wang Y."/>
            <person name="Liu W."/>
            <person name="Liu Z."/>
            <person name="Liu J."/>
            <person name="Guo Q."/>
            <person name="Huang H."/>
            <person name="Sederoff R.R."/>
            <person name="Wang G."/>
            <person name="Qu G."/>
            <person name="Chen S."/>
        </authorList>
    </citation>
    <scope>NUCLEOTIDE SEQUENCE</scope>
    <source>
        <strain evidence="2">SC-2020</strain>
    </source>
</reference>
<evidence type="ECO:0000313" key="2">
    <source>
        <dbReference type="EMBL" id="KAJ7002552.1"/>
    </source>
</evidence>
<dbReference type="EMBL" id="JAQIZT010000003">
    <property type="protein sequence ID" value="KAJ7002552.1"/>
    <property type="molecule type" value="Genomic_DNA"/>
</dbReference>
<comment type="caution">
    <text evidence="2">The sequence shown here is derived from an EMBL/GenBank/DDBJ whole genome shotgun (WGS) entry which is preliminary data.</text>
</comment>
<keyword evidence="1" id="KW-0472">Membrane</keyword>
<dbReference type="AlphaFoldDB" id="A0AAD6R5I3"/>
<keyword evidence="3" id="KW-1185">Reference proteome</keyword>
<keyword evidence="1" id="KW-0812">Transmembrane</keyword>
<name>A0AAD6R5I3_9ROSI</name>
<gene>
    <name evidence="2" type="ORF">NC653_007904</name>
</gene>
<keyword evidence="1" id="KW-1133">Transmembrane helix</keyword>